<keyword evidence="1" id="KW-1133">Transmembrane helix</keyword>
<dbReference type="Gene3D" id="1.10.287.70">
    <property type="match status" value="1"/>
</dbReference>
<keyword evidence="1" id="KW-0472">Membrane</keyword>
<name>A0A1H1PJM0_9GAMM</name>
<dbReference type="SUPFAM" id="SSF81324">
    <property type="entry name" value="Voltage-gated potassium channels"/>
    <property type="match status" value="1"/>
</dbReference>
<feature type="transmembrane region" description="Helical" evidence="1">
    <location>
        <begin position="129"/>
        <end position="152"/>
    </location>
</feature>
<keyword evidence="3" id="KW-1185">Reference proteome</keyword>
<dbReference type="AlphaFoldDB" id="A0A1H1PJM0"/>
<dbReference type="STRING" id="487184.SAMN05216421_0929"/>
<dbReference type="EMBL" id="LT629736">
    <property type="protein sequence ID" value="SDS11287.1"/>
    <property type="molecule type" value="Genomic_DNA"/>
</dbReference>
<evidence type="ECO:0000256" key="1">
    <source>
        <dbReference type="SAM" id="Phobius"/>
    </source>
</evidence>
<sequence>MAIVLTLLAVVLAAVILWDQFVTVFSTSGAGPLTRFGMRHVWHSLLFVHRRRRMHRVLAFAGPFLLLLSIVLWYLLFGFAVFLAFAAHTGSVIDSTTDVPANNIETLYFVNTTISSLGYGDWVPSGFPWTFVGTLATLAATIVLTVSLSYVLSVISAAIQRRALASGIFAMGSSVSEVIEHLRLDDPEASLKNYLLSLSSTIDSVALQHLAYPVLKYFHSARVDLSPARAVLLLSDTLFVMSVSDSKMPAGVVSVVRSSIDNFAKYSRAETGSAQTASSFPGFLKQLSIDRGIPADVVAAEFEAYSKVRAGLVALTSEDGWLEEAPARLD</sequence>
<evidence type="ECO:0008006" key="4">
    <source>
        <dbReference type="Google" id="ProtNLM"/>
    </source>
</evidence>
<gene>
    <name evidence="2" type="ORF">SAMN05216421_0929</name>
</gene>
<accession>A0A1H1PJM0</accession>
<dbReference type="Proteomes" id="UP000243207">
    <property type="component" value="Chromosome I"/>
</dbReference>
<evidence type="ECO:0000313" key="3">
    <source>
        <dbReference type="Proteomes" id="UP000243207"/>
    </source>
</evidence>
<organism evidence="2 3">
    <name type="scientific">Halopseudomonas xinjiangensis</name>
    <dbReference type="NCBI Taxonomy" id="487184"/>
    <lineage>
        <taxon>Bacteria</taxon>
        <taxon>Pseudomonadati</taxon>
        <taxon>Pseudomonadota</taxon>
        <taxon>Gammaproteobacteria</taxon>
        <taxon>Pseudomonadales</taxon>
        <taxon>Pseudomonadaceae</taxon>
        <taxon>Halopseudomonas</taxon>
    </lineage>
</organism>
<feature type="transmembrane region" description="Helical" evidence="1">
    <location>
        <begin position="60"/>
        <end position="87"/>
    </location>
</feature>
<keyword evidence="1" id="KW-0812">Transmembrane</keyword>
<evidence type="ECO:0000313" key="2">
    <source>
        <dbReference type="EMBL" id="SDS11287.1"/>
    </source>
</evidence>
<dbReference type="OrthoDB" id="3422146at2"/>
<dbReference type="RefSeq" id="WP_093392055.1">
    <property type="nucleotide sequence ID" value="NZ_LT629736.1"/>
</dbReference>
<proteinExistence type="predicted"/>
<protein>
    <recommendedName>
        <fullName evidence="4">Ion channel</fullName>
    </recommendedName>
</protein>
<reference evidence="3" key="1">
    <citation type="submission" date="2016-10" db="EMBL/GenBank/DDBJ databases">
        <authorList>
            <person name="Varghese N."/>
            <person name="Submissions S."/>
        </authorList>
    </citation>
    <scope>NUCLEOTIDE SEQUENCE [LARGE SCALE GENOMIC DNA]</scope>
    <source>
        <strain evidence="3">NRRL B-51270</strain>
    </source>
</reference>